<keyword evidence="4" id="KW-1185">Reference proteome</keyword>
<keyword evidence="1" id="KW-0732">Signal</keyword>
<evidence type="ECO:0000256" key="1">
    <source>
        <dbReference type="SAM" id="SignalP"/>
    </source>
</evidence>
<comment type="caution">
    <text evidence="3">The sequence shown here is derived from an EMBL/GenBank/DDBJ whole genome shotgun (WGS) entry which is preliminary data.</text>
</comment>
<dbReference type="Proteomes" id="UP000612585">
    <property type="component" value="Unassembled WGS sequence"/>
</dbReference>
<feature type="signal peptide" evidence="1">
    <location>
        <begin position="1"/>
        <end position="26"/>
    </location>
</feature>
<feature type="domain" description="Ricin B lectin" evidence="2">
    <location>
        <begin position="470"/>
        <end position="603"/>
    </location>
</feature>
<dbReference type="SUPFAM" id="SSF55486">
    <property type="entry name" value="Metalloproteases ('zincins'), catalytic domain"/>
    <property type="match status" value="1"/>
</dbReference>
<name>A0A8J3YYY9_9ACTN</name>
<feature type="domain" description="Ricin B lectin" evidence="2">
    <location>
        <begin position="323"/>
        <end position="459"/>
    </location>
</feature>
<evidence type="ECO:0000313" key="4">
    <source>
        <dbReference type="Proteomes" id="UP000612585"/>
    </source>
</evidence>
<accession>A0A8J3YYY9</accession>
<evidence type="ECO:0000313" key="3">
    <source>
        <dbReference type="EMBL" id="GIJ54589.1"/>
    </source>
</evidence>
<dbReference type="AlphaFoldDB" id="A0A8J3YYY9"/>
<dbReference type="Gene3D" id="2.80.10.50">
    <property type="match status" value="2"/>
</dbReference>
<proteinExistence type="predicted"/>
<dbReference type="Pfam" id="PF00652">
    <property type="entry name" value="Ricin_B_lectin"/>
    <property type="match status" value="1"/>
</dbReference>
<dbReference type="CDD" id="cd00161">
    <property type="entry name" value="beta-trefoil_Ricin-like"/>
    <property type="match status" value="2"/>
</dbReference>
<dbReference type="PROSITE" id="PS50231">
    <property type="entry name" value="RICIN_B_LECTIN"/>
    <property type="match status" value="2"/>
</dbReference>
<dbReference type="SUPFAM" id="SSF50370">
    <property type="entry name" value="Ricin B-like lectins"/>
    <property type="match status" value="2"/>
</dbReference>
<dbReference type="InterPro" id="IPR035992">
    <property type="entry name" value="Ricin_B-like_lectins"/>
</dbReference>
<feature type="chain" id="PRO_5035197398" description="Ricin B lectin domain-containing protein" evidence="1">
    <location>
        <begin position="27"/>
        <end position="605"/>
    </location>
</feature>
<sequence length="605" mass="64398">MIMRRIATVGLAAVMTLGSAATSAVADPAPDSKPTTVISRHDVFPGAQVGGPRTGPLATSVPGGITTQGLVGGPFIGFTCDGTAGARVEVLYVREATMPDRYAALQPIIQAWLLNADAAYNDGAARGSRSRHIRFLTETVNGSCQAVVRNVVVPAGSLNEFGTSVDAVRALGYNIESRKYIMLTEHNSICGVGGLFDDDRPGADNFHNNWATYSRVDAIANCLGANAIAHEFGHTIGAVQDTAPHAIEPGHCSQRFDMMCYAAGSTMDCPQWDQERLPDCGADDYFNVTPASGSYLATHWNLANSVHLRAGTTVDNQNYPRPGFTYNVTNVASGKALDIDPTTGSVNDTLKYLHATTANSASGSQKWLMAYTTGIQIMNSQSLLCVDTAFSGETPGTRALQYICNGQDGMRWAYLPHSDGSFTVLNWRNGLALTQPTATDPLVNQQVYTGAANQRWFFTKLAYPAPAATNTVNYITALNNRESVAVPTGAVAGTAITHAARGTATTQQWRLTAVGSYYQLVNIATGLCASNNQTTTEGLALTLRACDTTLQGQQWALRRVADARFILVNRYSGKAAAMTTAAGSALTQNTINIDNRAQIFALARI</sequence>
<dbReference type="Pfam" id="PF14200">
    <property type="entry name" value="RicinB_lectin_2"/>
    <property type="match status" value="1"/>
</dbReference>
<organism evidence="3 4">
    <name type="scientific">Virgisporangium aurantiacum</name>
    <dbReference type="NCBI Taxonomy" id="175570"/>
    <lineage>
        <taxon>Bacteria</taxon>
        <taxon>Bacillati</taxon>
        <taxon>Actinomycetota</taxon>
        <taxon>Actinomycetes</taxon>
        <taxon>Micromonosporales</taxon>
        <taxon>Micromonosporaceae</taxon>
        <taxon>Virgisporangium</taxon>
    </lineage>
</organism>
<reference evidence="3" key="1">
    <citation type="submission" date="2021-01" db="EMBL/GenBank/DDBJ databases">
        <title>Whole genome shotgun sequence of Virgisporangium aurantiacum NBRC 16421.</title>
        <authorList>
            <person name="Komaki H."/>
            <person name="Tamura T."/>
        </authorList>
    </citation>
    <scope>NUCLEOTIDE SEQUENCE</scope>
    <source>
        <strain evidence="3">NBRC 16421</strain>
    </source>
</reference>
<dbReference type="SMART" id="SM00458">
    <property type="entry name" value="RICIN"/>
    <property type="match status" value="2"/>
</dbReference>
<protein>
    <recommendedName>
        <fullName evidence="2">Ricin B lectin domain-containing protein</fullName>
    </recommendedName>
</protein>
<dbReference type="EMBL" id="BOPG01000012">
    <property type="protein sequence ID" value="GIJ54589.1"/>
    <property type="molecule type" value="Genomic_DNA"/>
</dbReference>
<gene>
    <name evidence="3" type="ORF">Vau01_021050</name>
</gene>
<dbReference type="InterPro" id="IPR000772">
    <property type="entry name" value="Ricin_B_lectin"/>
</dbReference>
<evidence type="ECO:0000259" key="2">
    <source>
        <dbReference type="SMART" id="SM00458"/>
    </source>
</evidence>